<dbReference type="RefSeq" id="WP_094480761.1">
    <property type="nucleotide sequence ID" value="NZ_NOZR01000011.1"/>
</dbReference>
<dbReference type="AlphaFoldDB" id="A0A255DGV4"/>
<keyword evidence="2" id="KW-1133">Transmembrane helix</keyword>
<reference evidence="3 4" key="1">
    <citation type="submission" date="2017-07" db="EMBL/GenBank/DDBJ databases">
        <title>The new phylogeny of genus Mycobacterium.</title>
        <authorList>
            <person name="Tortoli E."/>
            <person name="Trovato A."/>
            <person name="Cirillo D.M."/>
        </authorList>
    </citation>
    <scope>NUCLEOTIDE SEQUENCE [LARGE SCALE GENOMIC DNA]</scope>
    <source>
        <strain evidence="3 4">ATCC 33027</strain>
    </source>
</reference>
<protein>
    <submittedName>
        <fullName evidence="3">DUF4878 domain-containing protein</fullName>
    </submittedName>
</protein>
<dbReference type="OrthoDB" id="4485830at2"/>
<evidence type="ECO:0000256" key="2">
    <source>
        <dbReference type="SAM" id="Phobius"/>
    </source>
</evidence>
<dbReference type="InterPro" id="IPR032710">
    <property type="entry name" value="NTF2-like_dom_sf"/>
</dbReference>
<evidence type="ECO:0000313" key="3">
    <source>
        <dbReference type="EMBL" id="OYN78638.1"/>
    </source>
</evidence>
<keyword evidence="4" id="KW-1185">Reference proteome</keyword>
<accession>A0A255DGV4</accession>
<feature type="region of interest" description="Disordered" evidence="1">
    <location>
        <begin position="1"/>
        <end position="64"/>
    </location>
</feature>
<evidence type="ECO:0000256" key="1">
    <source>
        <dbReference type="SAM" id="MobiDB-lite"/>
    </source>
</evidence>
<keyword evidence="2" id="KW-0812">Transmembrane</keyword>
<feature type="transmembrane region" description="Helical" evidence="2">
    <location>
        <begin position="102"/>
        <end position="126"/>
    </location>
</feature>
<organism evidence="3 4">
    <name type="scientific">Mycolicibacterium sphagni</name>
    <dbReference type="NCBI Taxonomy" id="1786"/>
    <lineage>
        <taxon>Bacteria</taxon>
        <taxon>Bacillati</taxon>
        <taxon>Actinomycetota</taxon>
        <taxon>Actinomycetes</taxon>
        <taxon>Mycobacteriales</taxon>
        <taxon>Mycobacteriaceae</taxon>
        <taxon>Mycolicibacterium</taxon>
    </lineage>
</organism>
<dbReference type="EMBL" id="NOZR01000011">
    <property type="protein sequence ID" value="OYN78638.1"/>
    <property type="molecule type" value="Genomic_DNA"/>
</dbReference>
<evidence type="ECO:0000313" key="4">
    <source>
        <dbReference type="Proteomes" id="UP000216063"/>
    </source>
</evidence>
<proteinExistence type="predicted"/>
<name>A0A255DGV4_9MYCO</name>
<dbReference type="Proteomes" id="UP000216063">
    <property type="component" value="Unassembled WGS sequence"/>
</dbReference>
<gene>
    <name evidence="3" type="ORF">CG716_14615</name>
</gene>
<sequence length="243" mass="26285">MSNPSGPDQDDPTNPVVPFDDEQPTQEYDVATEAIGATDPPAERRYTAPGFDAGSTQIIDRTPDPETEIFSTPTEVFAVSGPPRTGPQAIPPRPVATRRRSWGLVLVVILVIAALAAVAVLATFLLTRGNSAAPSQEDMVRTSIQNFDTAVQNGDLAALRDITCGQTRDSYVNYDDAAWSDTHARVAAARQYPVVASIDEVVVNGDHAEANVTSYMAFDPATRSTRSFDLQFRDNQWKICQAS</sequence>
<comment type="caution">
    <text evidence="3">The sequence shown here is derived from an EMBL/GenBank/DDBJ whole genome shotgun (WGS) entry which is preliminary data.</text>
</comment>
<keyword evidence="2" id="KW-0472">Membrane</keyword>
<dbReference type="SUPFAM" id="SSF54427">
    <property type="entry name" value="NTF2-like"/>
    <property type="match status" value="1"/>
</dbReference>